<gene>
    <name evidence="1" type="ORF">EJ02DRAFT_459064</name>
</gene>
<name>A0A6A5SBX9_9PLEO</name>
<keyword evidence="2" id="KW-1185">Reference proteome</keyword>
<dbReference type="Proteomes" id="UP000800038">
    <property type="component" value="Unassembled WGS sequence"/>
</dbReference>
<sequence>MSSLICCIICCIIAAMLGFIGYSSVCRYRLRLRRGWGLNTQLGSSSVTAWKHISQLFHCRALGDGHTSCLKVSGRIQIVRICAKVADAW</sequence>
<protein>
    <submittedName>
        <fullName evidence="1">Uncharacterized protein</fullName>
    </submittedName>
</protein>
<organism evidence="1 2">
    <name type="scientific">Clathrospora elynae</name>
    <dbReference type="NCBI Taxonomy" id="706981"/>
    <lineage>
        <taxon>Eukaryota</taxon>
        <taxon>Fungi</taxon>
        <taxon>Dikarya</taxon>
        <taxon>Ascomycota</taxon>
        <taxon>Pezizomycotina</taxon>
        <taxon>Dothideomycetes</taxon>
        <taxon>Pleosporomycetidae</taxon>
        <taxon>Pleosporales</taxon>
        <taxon>Diademaceae</taxon>
        <taxon>Clathrospora</taxon>
    </lineage>
</organism>
<evidence type="ECO:0000313" key="2">
    <source>
        <dbReference type="Proteomes" id="UP000800038"/>
    </source>
</evidence>
<evidence type="ECO:0000313" key="1">
    <source>
        <dbReference type="EMBL" id="KAF1936998.1"/>
    </source>
</evidence>
<accession>A0A6A5SBX9</accession>
<dbReference type="EMBL" id="ML976158">
    <property type="protein sequence ID" value="KAF1936998.1"/>
    <property type="molecule type" value="Genomic_DNA"/>
</dbReference>
<proteinExistence type="predicted"/>
<dbReference type="AlphaFoldDB" id="A0A6A5SBX9"/>
<reference evidence="1" key="1">
    <citation type="journal article" date="2020" name="Stud. Mycol.">
        <title>101 Dothideomycetes genomes: a test case for predicting lifestyles and emergence of pathogens.</title>
        <authorList>
            <person name="Haridas S."/>
            <person name="Albert R."/>
            <person name="Binder M."/>
            <person name="Bloem J."/>
            <person name="Labutti K."/>
            <person name="Salamov A."/>
            <person name="Andreopoulos B."/>
            <person name="Baker S."/>
            <person name="Barry K."/>
            <person name="Bills G."/>
            <person name="Bluhm B."/>
            <person name="Cannon C."/>
            <person name="Castanera R."/>
            <person name="Culley D."/>
            <person name="Daum C."/>
            <person name="Ezra D."/>
            <person name="Gonzalez J."/>
            <person name="Henrissat B."/>
            <person name="Kuo A."/>
            <person name="Liang C."/>
            <person name="Lipzen A."/>
            <person name="Lutzoni F."/>
            <person name="Magnuson J."/>
            <person name="Mondo S."/>
            <person name="Nolan M."/>
            <person name="Ohm R."/>
            <person name="Pangilinan J."/>
            <person name="Park H.-J."/>
            <person name="Ramirez L."/>
            <person name="Alfaro M."/>
            <person name="Sun H."/>
            <person name="Tritt A."/>
            <person name="Yoshinaga Y."/>
            <person name="Zwiers L.-H."/>
            <person name="Turgeon B."/>
            <person name="Goodwin S."/>
            <person name="Spatafora J."/>
            <person name="Crous P."/>
            <person name="Grigoriev I."/>
        </authorList>
    </citation>
    <scope>NUCLEOTIDE SEQUENCE</scope>
    <source>
        <strain evidence="1">CBS 161.51</strain>
    </source>
</reference>